<feature type="transmembrane region" description="Helical" evidence="5">
    <location>
        <begin position="131"/>
        <end position="152"/>
    </location>
</feature>
<protein>
    <submittedName>
        <fullName evidence="7">P2Y purinoceptor 1-like</fullName>
    </submittedName>
</protein>
<dbReference type="InterPro" id="IPR027294">
    <property type="entry name" value="NPS_rcpt"/>
</dbReference>
<feature type="transmembrane region" description="Helical" evidence="5">
    <location>
        <begin position="20"/>
        <end position="44"/>
    </location>
</feature>
<comment type="caution">
    <text evidence="7">The sequence shown here is derived from an EMBL/GenBank/DDBJ whole genome shotgun (WGS) entry which is preliminary data.</text>
</comment>
<proteinExistence type="predicted"/>
<evidence type="ECO:0000256" key="2">
    <source>
        <dbReference type="ARBA" id="ARBA00022692"/>
    </source>
</evidence>
<feature type="domain" description="G-protein coupled receptors family 1 profile" evidence="6">
    <location>
        <begin position="36"/>
        <end position="290"/>
    </location>
</feature>
<dbReference type="InterPro" id="IPR000276">
    <property type="entry name" value="GPCR_Rhodpsn"/>
</dbReference>
<dbReference type="GO" id="GO:0016020">
    <property type="term" value="C:membrane"/>
    <property type="evidence" value="ECO:0007669"/>
    <property type="project" value="UniProtKB-SubCell"/>
</dbReference>
<dbReference type="AlphaFoldDB" id="A0A8T2LBJ1"/>
<dbReference type="PRINTS" id="PR01157">
    <property type="entry name" value="P2YPURNOCPTR"/>
</dbReference>
<dbReference type="Pfam" id="PF00001">
    <property type="entry name" value="7tm_1"/>
    <property type="match status" value="1"/>
</dbReference>
<evidence type="ECO:0000256" key="4">
    <source>
        <dbReference type="ARBA" id="ARBA00023136"/>
    </source>
</evidence>
<evidence type="ECO:0000313" key="7">
    <source>
        <dbReference type="EMBL" id="KAG9269083.1"/>
    </source>
</evidence>
<accession>A0A8T2LBJ1</accession>
<dbReference type="Gene3D" id="1.20.1070.10">
    <property type="entry name" value="Rhodopsin 7-helix transmembrane proteins"/>
    <property type="match status" value="1"/>
</dbReference>
<evidence type="ECO:0000313" key="8">
    <source>
        <dbReference type="Proteomes" id="UP000752171"/>
    </source>
</evidence>
<comment type="subcellular location">
    <subcellularLocation>
        <location evidence="1">Membrane</location>
    </subcellularLocation>
</comment>
<gene>
    <name evidence="7" type="primary">P2RY1</name>
    <name evidence="7" type="ORF">AMEX_G16063</name>
</gene>
<dbReference type="InterPro" id="IPR017452">
    <property type="entry name" value="GPCR_Rhodpsn_7TM"/>
</dbReference>
<reference evidence="7 8" key="1">
    <citation type="submission" date="2021-07" db="EMBL/GenBank/DDBJ databases">
        <authorList>
            <person name="Imarazene B."/>
            <person name="Zahm M."/>
            <person name="Klopp C."/>
            <person name="Cabau C."/>
            <person name="Beille S."/>
            <person name="Jouanno E."/>
            <person name="Castinel A."/>
            <person name="Lluch J."/>
            <person name="Gil L."/>
            <person name="Kuchtly C."/>
            <person name="Lopez Roques C."/>
            <person name="Donnadieu C."/>
            <person name="Parrinello H."/>
            <person name="Journot L."/>
            <person name="Du K."/>
            <person name="Schartl M."/>
            <person name="Retaux S."/>
            <person name="Guiguen Y."/>
        </authorList>
    </citation>
    <scope>NUCLEOTIDE SEQUENCE [LARGE SCALE GENOMIC DNA]</scope>
    <source>
        <strain evidence="7">Pach_M1</strain>
        <tissue evidence="7">Testis</tissue>
    </source>
</reference>
<evidence type="ECO:0000259" key="6">
    <source>
        <dbReference type="PROSITE" id="PS50262"/>
    </source>
</evidence>
<feature type="transmembrane region" description="Helical" evidence="5">
    <location>
        <begin position="96"/>
        <end position="119"/>
    </location>
</feature>
<evidence type="ECO:0000256" key="5">
    <source>
        <dbReference type="SAM" id="Phobius"/>
    </source>
</evidence>
<dbReference type="GO" id="GO:0008188">
    <property type="term" value="F:neuropeptide receptor activity"/>
    <property type="evidence" value="ECO:0007669"/>
    <property type="project" value="InterPro"/>
</dbReference>
<keyword evidence="3 5" id="KW-1133">Transmembrane helix</keyword>
<dbReference type="PANTHER" id="PTHR24244:SF0">
    <property type="entry name" value="G-PROTEIN COUPLED RECEPTORS FAMILY 1 PROFILE DOMAIN-CONTAINING PROTEIN"/>
    <property type="match status" value="1"/>
</dbReference>
<dbReference type="PANTHER" id="PTHR24244">
    <property type="entry name" value="NEUROPEPTIDE S RECEPTOR"/>
    <property type="match status" value="1"/>
</dbReference>
<dbReference type="EMBL" id="JAICCE010000013">
    <property type="protein sequence ID" value="KAG9269083.1"/>
    <property type="molecule type" value="Genomic_DNA"/>
</dbReference>
<feature type="transmembrane region" description="Helical" evidence="5">
    <location>
        <begin position="224"/>
        <end position="245"/>
    </location>
</feature>
<dbReference type="OrthoDB" id="9936719at2759"/>
<dbReference type="PROSITE" id="PS50262">
    <property type="entry name" value="G_PROTEIN_RECEP_F1_2"/>
    <property type="match status" value="1"/>
</dbReference>
<keyword evidence="4 5" id="KW-0472">Membrane</keyword>
<feature type="transmembrane region" description="Helical" evidence="5">
    <location>
        <begin position="191"/>
        <end position="212"/>
    </location>
</feature>
<dbReference type="SUPFAM" id="SSF81321">
    <property type="entry name" value="Family A G protein-coupled receptor-like"/>
    <property type="match status" value="1"/>
</dbReference>
<dbReference type="Proteomes" id="UP000752171">
    <property type="component" value="Unassembled WGS sequence"/>
</dbReference>
<evidence type="ECO:0000256" key="1">
    <source>
        <dbReference type="ARBA" id="ARBA00004370"/>
    </source>
</evidence>
<name>A0A8T2LBJ1_ASTMX</name>
<dbReference type="PRINTS" id="PR00237">
    <property type="entry name" value="GPCRRHODOPSN"/>
</dbReference>
<feature type="transmembrane region" description="Helical" evidence="5">
    <location>
        <begin position="56"/>
        <end position="76"/>
    </location>
</feature>
<evidence type="ECO:0000256" key="3">
    <source>
        <dbReference type="ARBA" id="ARBA00022989"/>
    </source>
</evidence>
<organism evidence="7 8">
    <name type="scientific">Astyanax mexicanus</name>
    <name type="common">Blind cave fish</name>
    <name type="synonym">Astyanax fasciatus mexicanus</name>
    <dbReference type="NCBI Taxonomy" id="7994"/>
    <lineage>
        <taxon>Eukaryota</taxon>
        <taxon>Metazoa</taxon>
        <taxon>Chordata</taxon>
        <taxon>Craniata</taxon>
        <taxon>Vertebrata</taxon>
        <taxon>Euteleostomi</taxon>
        <taxon>Actinopterygii</taxon>
        <taxon>Neopterygii</taxon>
        <taxon>Teleostei</taxon>
        <taxon>Ostariophysi</taxon>
        <taxon>Characiformes</taxon>
        <taxon>Characoidei</taxon>
        <taxon>Acestrorhamphidae</taxon>
        <taxon>Acestrorhamphinae</taxon>
        <taxon>Astyanax</taxon>
    </lineage>
</organism>
<sequence>MEANLTNGICKQVNFNFTQVFIPTVYVNVFVFGLVGNCFGLKSVHDNWAKLGNTNIFVLNLCVADILYLFTLPFLLDYYVKDQTWNFGDVFCKTTRFLFSINLYGSIGFLTCISVYRYLGIVHPLRVKGRIRPHYSIGITALVWILVSVQSLPDVFFEKSYANKKACFDTTGDTSIDSYLTYSITRAVTGFAVPLLIMVCCYGHVAVTLFNKKDSGDAMLKLRCLRLVMILALLFSICFIPFHIFRNLNLQTRVWKKKLFCRGWYANIYVANQISHGLVCLNSAINPLVYLFSSDERLRWCFRCVKVQPSSHLTKFTFVYSPRGRNASVELLSTP</sequence>
<keyword evidence="2 5" id="KW-0812">Transmembrane</keyword>